<accession>A0A939DHX5</accession>
<proteinExistence type="predicted"/>
<keyword evidence="5 6" id="KW-0472">Membrane</keyword>
<feature type="transmembrane region" description="Helical" evidence="6">
    <location>
        <begin position="318"/>
        <end position="335"/>
    </location>
</feature>
<keyword evidence="4 6" id="KW-1133">Transmembrane helix</keyword>
<keyword evidence="3 6" id="KW-0812">Transmembrane</keyword>
<protein>
    <submittedName>
        <fullName evidence="7">Flippase</fullName>
    </submittedName>
</protein>
<dbReference type="Proteomes" id="UP000664303">
    <property type="component" value="Unassembled WGS sequence"/>
</dbReference>
<feature type="transmembrane region" description="Helical" evidence="6">
    <location>
        <begin position="235"/>
        <end position="255"/>
    </location>
</feature>
<dbReference type="RefSeq" id="WP_206561235.1">
    <property type="nucleotide sequence ID" value="NZ_JAFKCZ010000010.1"/>
</dbReference>
<evidence type="ECO:0000313" key="8">
    <source>
        <dbReference type="Proteomes" id="UP000664303"/>
    </source>
</evidence>
<feature type="transmembrane region" description="Helical" evidence="6">
    <location>
        <begin position="131"/>
        <end position="148"/>
    </location>
</feature>
<feature type="transmembrane region" description="Helical" evidence="6">
    <location>
        <begin position="104"/>
        <end position="125"/>
    </location>
</feature>
<sequence length="435" mass="46827">MRFQQSRDQLLGNGLRARLVRGGLGSAGLQAVNRLLALGLAMLLARMLGPDGYGVYAYAFAIMSLLLVAGEAGVPTLLMREVAASQGRSEWGLLRGALRRGIQFVAVAGLTVSLIGLLVLFFFSGSLRSEVFYTMALMLLVLPVSALCKTVGHAMRGLHKVVIGQAVDMVVRPLLVLVIVGLMFTVWPAQREPQIAMAAQLLGTLLVLIVASMVLRRFLPEKSRSAVPEFKNRQWIKSALPFALIGGAMIINTQADVLMLGLFVTSEDVGIYRVAAQACILVMFFSRAANSVLAPHFSAMHSQNNYGNLRKLYKKSQALVFVVTLPITLVLVFWGEDLLALLFGQEYRGGGVVVGILALGYMLNVAFGPVGNMLQMIGQESATAKMLWLFSVANVLLNLVLIPLYGTIGAATATAVTLVGYHAALRVILRNAQGI</sequence>
<feature type="transmembrane region" description="Helical" evidence="6">
    <location>
        <begin position="275"/>
        <end position="297"/>
    </location>
</feature>
<dbReference type="InterPro" id="IPR002797">
    <property type="entry name" value="Polysacc_synth"/>
</dbReference>
<dbReference type="PANTHER" id="PTHR30250:SF11">
    <property type="entry name" value="O-ANTIGEN TRANSPORTER-RELATED"/>
    <property type="match status" value="1"/>
</dbReference>
<dbReference type="CDD" id="cd13128">
    <property type="entry name" value="MATE_Wzx_like"/>
    <property type="match status" value="1"/>
</dbReference>
<reference evidence="7" key="1">
    <citation type="submission" date="2021-02" db="EMBL/GenBank/DDBJ databases">
        <title>PHA producing bacteria isolated from coastal sediment in Guangdong, Shenzhen.</title>
        <authorList>
            <person name="Zheng W."/>
            <person name="Yu S."/>
            <person name="Huang Y."/>
        </authorList>
    </citation>
    <scope>NUCLEOTIDE SEQUENCE</scope>
    <source>
        <strain evidence="7">TN14-10</strain>
    </source>
</reference>
<evidence type="ECO:0000256" key="2">
    <source>
        <dbReference type="ARBA" id="ARBA00022475"/>
    </source>
</evidence>
<evidence type="ECO:0000256" key="5">
    <source>
        <dbReference type="ARBA" id="ARBA00023136"/>
    </source>
</evidence>
<feature type="transmembrane region" description="Helical" evidence="6">
    <location>
        <begin position="169"/>
        <end position="189"/>
    </location>
</feature>
<comment type="subcellular location">
    <subcellularLocation>
        <location evidence="1">Cell membrane</location>
        <topology evidence="1">Multi-pass membrane protein</topology>
    </subcellularLocation>
</comment>
<dbReference type="InterPro" id="IPR050833">
    <property type="entry name" value="Poly_Biosynth_Transport"/>
</dbReference>
<evidence type="ECO:0000256" key="1">
    <source>
        <dbReference type="ARBA" id="ARBA00004651"/>
    </source>
</evidence>
<name>A0A939DHX5_9GAMM</name>
<dbReference type="Pfam" id="PF01943">
    <property type="entry name" value="Polysacc_synt"/>
    <property type="match status" value="1"/>
</dbReference>
<evidence type="ECO:0000256" key="4">
    <source>
        <dbReference type="ARBA" id="ARBA00022989"/>
    </source>
</evidence>
<feature type="transmembrane region" description="Helical" evidence="6">
    <location>
        <begin position="55"/>
        <end position="78"/>
    </location>
</feature>
<gene>
    <name evidence="7" type="ORF">JYP50_14345</name>
</gene>
<evidence type="ECO:0000313" key="7">
    <source>
        <dbReference type="EMBL" id="MBN7797787.1"/>
    </source>
</evidence>
<comment type="caution">
    <text evidence="7">The sequence shown here is derived from an EMBL/GenBank/DDBJ whole genome shotgun (WGS) entry which is preliminary data.</text>
</comment>
<keyword evidence="8" id="KW-1185">Reference proteome</keyword>
<feature type="transmembrane region" description="Helical" evidence="6">
    <location>
        <begin position="387"/>
        <end position="405"/>
    </location>
</feature>
<dbReference type="GO" id="GO:0005886">
    <property type="term" value="C:plasma membrane"/>
    <property type="evidence" value="ECO:0007669"/>
    <property type="project" value="UniProtKB-SubCell"/>
</dbReference>
<keyword evidence="2" id="KW-1003">Cell membrane</keyword>
<dbReference type="PANTHER" id="PTHR30250">
    <property type="entry name" value="PST FAMILY PREDICTED COLANIC ACID TRANSPORTER"/>
    <property type="match status" value="1"/>
</dbReference>
<evidence type="ECO:0000256" key="3">
    <source>
        <dbReference type="ARBA" id="ARBA00022692"/>
    </source>
</evidence>
<organism evidence="7 8">
    <name type="scientific">Parahaliea mediterranea</name>
    <dbReference type="NCBI Taxonomy" id="651086"/>
    <lineage>
        <taxon>Bacteria</taxon>
        <taxon>Pseudomonadati</taxon>
        <taxon>Pseudomonadota</taxon>
        <taxon>Gammaproteobacteria</taxon>
        <taxon>Cellvibrionales</taxon>
        <taxon>Halieaceae</taxon>
        <taxon>Parahaliea</taxon>
    </lineage>
</organism>
<dbReference type="AlphaFoldDB" id="A0A939DHX5"/>
<evidence type="ECO:0000256" key="6">
    <source>
        <dbReference type="SAM" id="Phobius"/>
    </source>
</evidence>
<feature type="transmembrane region" description="Helical" evidence="6">
    <location>
        <begin position="347"/>
        <end position="367"/>
    </location>
</feature>
<dbReference type="EMBL" id="JAFKCZ010000010">
    <property type="protein sequence ID" value="MBN7797787.1"/>
    <property type="molecule type" value="Genomic_DNA"/>
</dbReference>
<feature type="transmembrane region" description="Helical" evidence="6">
    <location>
        <begin position="195"/>
        <end position="215"/>
    </location>
</feature>